<dbReference type="NCBIfam" id="NF005589">
    <property type="entry name" value="PRK07314.1"/>
    <property type="match status" value="1"/>
</dbReference>
<dbReference type="PANTHER" id="PTHR11712:SF336">
    <property type="entry name" value="3-OXOACYL-[ACYL-CARRIER-PROTEIN] SYNTHASE, MITOCHONDRIAL"/>
    <property type="match status" value="1"/>
</dbReference>
<reference evidence="5 6" key="1">
    <citation type="submission" date="2022-03" db="EMBL/GenBank/DDBJ databases">
        <title>Sinomonas sp. isolated from a soil.</title>
        <authorList>
            <person name="Han J."/>
            <person name="Kim D.-U."/>
        </authorList>
    </citation>
    <scope>NUCLEOTIDE SEQUENCE [LARGE SCALE GENOMIC DNA]</scope>
    <source>
        <strain evidence="5 6">5-5</strain>
    </source>
</reference>
<accession>A0ABS9U675</accession>
<evidence type="ECO:0000313" key="5">
    <source>
        <dbReference type="EMBL" id="MCH6472174.1"/>
    </source>
</evidence>
<dbReference type="InterPro" id="IPR014031">
    <property type="entry name" value="Ketoacyl_synth_C"/>
</dbReference>
<comment type="caution">
    <text evidence="5">The sequence shown here is derived from an EMBL/GenBank/DDBJ whole genome shotgun (WGS) entry which is preliminary data.</text>
</comment>
<keyword evidence="2 3" id="KW-0808">Transferase</keyword>
<dbReference type="Proteomes" id="UP001202922">
    <property type="component" value="Unassembled WGS sequence"/>
</dbReference>
<dbReference type="PROSITE" id="PS52004">
    <property type="entry name" value="KS3_2"/>
    <property type="match status" value="1"/>
</dbReference>
<dbReference type="RefSeq" id="WP_241056078.1">
    <property type="nucleotide sequence ID" value="NZ_JAKZBV010000001.1"/>
</dbReference>
<evidence type="ECO:0000256" key="3">
    <source>
        <dbReference type="RuleBase" id="RU003694"/>
    </source>
</evidence>
<dbReference type="Pfam" id="PF00109">
    <property type="entry name" value="ketoacyl-synt"/>
    <property type="match status" value="1"/>
</dbReference>
<dbReference type="SMART" id="SM00825">
    <property type="entry name" value="PKS_KS"/>
    <property type="match status" value="1"/>
</dbReference>
<dbReference type="CDD" id="cd00834">
    <property type="entry name" value="KAS_I_II"/>
    <property type="match status" value="1"/>
</dbReference>
<proteinExistence type="inferred from homology"/>
<dbReference type="InterPro" id="IPR020841">
    <property type="entry name" value="PKS_Beta-ketoAc_synthase_dom"/>
</dbReference>
<dbReference type="Pfam" id="PF02801">
    <property type="entry name" value="Ketoacyl-synt_C"/>
    <property type="match status" value="1"/>
</dbReference>
<dbReference type="PANTHER" id="PTHR11712">
    <property type="entry name" value="POLYKETIDE SYNTHASE-RELATED"/>
    <property type="match status" value="1"/>
</dbReference>
<dbReference type="Gene3D" id="3.40.47.10">
    <property type="match status" value="1"/>
</dbReference>
<dbReference type="SUPFAM" id="SSF53901">
    <property type="entry name" value="Thiolase-like"/>
    <property type="match status" value="2"/>
</dbReference>
<gene>
    <name evidence="5" type="ORF">L0M17_19780</name>
</gene>
<organism evidence="5 6">
    <name type="scientific">Sinomonas terrae</name>
    <dbReference type="NCBI Taxonomy" id="2908838"/>
    <lineage>
        <taxon>Bacteria</taxon>
        <taxon>Bacillati</taxon>
        <taxon>Actinomycetota</taxon>
        <taxon>Actinomycetes</taxon>
        <taxon>Micrococcales</taxon>
        <taxon>Micrococcaceae</taxon>
        <taxon>Sinomonas</taxon>
    </lineage>
</organism>
<dbReference type="InterPro" id="IPR000794">
    <property type="entry name" value="Beta-ketoacyl_synthase"/>
</dbReference>
<evidence type="ECO:0000256" key="1">
    <source>
        <dbReference type="ARBA" id="ARBA00008467"/>
    </source>
</evidence>
<protein>
    <submittedName>
        <fullName evidence="5">Beta-ketoacyl-[acyl-carrier-protein] synthase family protein</fullName>
    </submittedName>
</protein>
<comment type="similarity">
    <text evidence="1 3">Belongs to the thiolase-like superfamily. Beta-ketoacyl-ACP synthases family.</text>
</comment>
<evidence type="ECO:0000259" key="4">
    <source>
        <dbReference type="PROSITE" id="PS52004"/>
    </source>
</evidence>
<name>A0ABS9U675_9MICC</name>
<dbReference type="InterPro" id="IPR016039">
    <property type="entry name" value="Thiolase-like"/>
</dbReference>
<evidence type="ECO:0000313" key="6">
    <source>
        <dbReference type="Proteomes" id="UP001202922"/>
    </source>
</evidence>
<keyword evidence="6" id="KW-1185">Reference proteome</keyword>
<evidence type="ECO:0000256" key="2">
    <source>
        <dbReference type="ARBA" id="ARBA00022679"/>
    </source>
</evidence>
<sequence>MDRIAITGFGAVSPLGTDAPSTWESLREGRSGVSALEADWASQLTTRIAGTVPSSFTDALAVREIKRLDRCEQFALVAGREAWEMAGRPEIDGDRLGVVVGTGIGGITTTIVQEHILDDSGPRRVSPHTVTMLMGNGAAAWLSIDLGAKAGARTPTSACASGAEALAMGREMILAGSADVVVAGGSEAAITGLTLAAFGQIRALSKRNDDPEAASRPFDADRDGFVLGEGAALLVLERESHARARGAEIYAYLEGAAVTSDAFDIVGADPSNQARTMTLALRAADFAPGDIDFVHAHATATPTGDVNESEALAETGIDAPVTSTKSMTGHLLGASGSLSAIASVMALREGVVPPTTNLTTIDPAIKLDVVANVKREVDARAAIVNSFGFGGHNAALVLSRA</sequence>
<dbReference type="InterPro" id="IPR014030">
    <property type="entry name" value="Ketoacyl_synth_N"/>
</dbReference>
<dbReference type="EMBL" id="JAKZBV010000001">
    <property type="protein sequence ID" value="MCH6472174.1"/>
    <property type="molecule type" value="Genomic_DNA"/>
</dbReference>
<feature type="domain" description="Ketosynthase family 3 (KS3)" evidence="4">
    <location>
        <begin position="1"/>
        <end position="400"/>
    </location>
</feature>